<reference evidence="3" key="1">
    <citation type="submission" date="2016-10" db="EMBL/GenBank/DDBJ databases">
        <authorList>
            <person name="Varghese N."/>
            <person name="Submissions S."/>
        </authorList>
    </citation>
    <scope>NUCLEOTIDE SEQUENCE [LARGE SCALE GENOMIC DNA]</scope>
    <source>
        <strain evidence="3">DSM 13327</strain>
    </source>
</reference>
<name>A0A1I4NGG2_9FIRM</name>
<dbReference type="RefSeq" id="WP_090941754.1">
    <property type="nucleotide sequence ID" value="NZ_FOTS01000046.1"/>
</dbReference>
<evidence type="ECO:0000313" key="2">
    <source>
        <dbReference type="EMBL" id="SFM14475.1"/>
    </source>
</evidence>
<keyword evidence="3" id="KW-1185">Reference proteome</keyword>
<dbReference type="STRING" id="1123291.SAMN04490355_104619"/>
<dbReference type="AlphaFoldDB" id="A0A1I4NGG2"/>
<gene>
    <name evidence="2" type="ORF">SAMN04490355_104619</name>
</gene>
<keyword evidence="1" id="KW-1133">Transmembrane helix</keyword>
<proteinExistence type="predicted"/>
<sequence>MFFSYTASVILLSLAMYGMWYCIRDLWKWWLEPRLVSVPSCSFLIVVRNLDYRVEDLLRYLAHEIERAEVDCDIVVVDVSSDDFTAMILERLVGDIPIMKVVMFSEEIRPVSDAIALCRGSIVHVMDLAHRMSIDDFMVAVCGLLRQDYQDVMLKRAAR</sequence>
<evidence type="ECO:0008006" key="4">
    <source>
        <dbReference type="Google" id="ProtNLM"/>
    </source>
</evidence>
<keyword evidence="1" id="KW-0472">Membrane</keyword>
<dbReference type="EMBL" id="FOTS01000046">
    <property type="protein sequence ID" value="SFM14475.1"/>
    <property type="molecule type" value="Genomic_DNA"/>
</dbReference>
<feature type="transmembrane region" description="Helical" evidence="1">
    <location>
        <begin position="6"/>
        <end position="23"/>
    </location>
</feature>
<accession>A0A1I4NGG2</accession>
<evidence type="ECO:0000313" key="3">
    <source>
        <dbReference type="Proteomes" id="UP000199520"/>
    </source>
</evidence>
<keyword evidence="1" id="KW-0812">Transmembrane</keyword>
<organism evidence="2 3">
    <name type="scientific">Pelosinus propionicus DSM 13327</name>
    <dbReference type="NCBI Taxonomy" id="1123291"/>
    <lineage>
        <taxon>Bacteria</taxon>
        <taxon>Bacillati</taxon>
        <taxon>Bacillota</taxon>
        <taxon>Negativicutes</taxon>
        <taxon>Selenomonadales</taxon>
        <taxon>Sporomusaceae</taxon>
        <taxon>Pelosinus</taxon>
    </lineage>
</organism>
<evidence type="ECO:0000256" key="1">
    <source>
        <dbReference type="SAM" id="Phobius"/>
    </source>
</evidence>
<dbReference type="Proteomes" id="UP000199520">
    <property type="component" value="Unassembled WGS sequence"/>
</dbReference>
<dbReference type="OrthoDB" id="1683507at2"/>
<protein>
    <recommendedName>
        <fullName evidence="4">Glycosyl transferase family 2</fullName>
    </recommendedName>
</protein>